<dbReference type="InterPro" id="IPR003578">
    <property type="entry name" value="Small_GTPase_Rho"/>
</dbReference>
<feature type="region of interest" description="Disordered" evidence="6">
    <location>
        <begin position="398"/>
        <end position="428"/>
    </location>
</feature>
<dbReference type="FunFam" id="3.40.50.300:FF:000088">
    <property type="entry name" value="Ras-related C3 botulinum toxin substrate 1"/>
    <property type="match status" value="1"/>
</dbReference>
<dbReference type="InterPro" id="IPR027417">
    <property type="entry name" value="P-loop_NTPase"/>
</dbReference>
<keyword evidence="1" id="KW-0488">Methylation</keyword>
<keyword evidence="8" id="KW-1185">Reference proteome</keyword>
<dbReference type="GO" id="GO:0003924">
    <property type="term" value="F:GTPase activity"/>
    <property type="evidence" value="ECO:0007669"/>
    <property type="project" value="InterPro"/>
</dbReference>
<gene>
    <name evidence="7" type="ORF">LshimejAT787_0305340</name>
</gene>
<dbReference type="PROSITE" id="PS51421">
    <property type="entry name" value="RAS"/>
    <property type="match status" value="1"/>
</dbReference>
<dbReference type="EMBL" id="BRPK01000003">
    <property type="protein sequence ID" value="GLB36246.1"/>
    <property type="molecule type" value="Genomic_DNA"/>
</dbReference>
<keyword evidence="2" id="KW-0547">Nucleotide-binding</keyword>
<feature type="compositionally biased region" description="Basic and acidic residues" evidence="6">
    <location>
        <begin position="200"/>
        <end position="218"/>
    </location>
</feature>
<feature type="region of interest" description="Disordered" evidence="6">
    <location>
        <begin position="1"/>
        <end position="21"/>
    </location>
</feature>
<dbReference type="PROSITE" id="PS51420">
    <property type="entry name" value="RHO"/>
    <property type="match status" value="1"/>
</dbReference>
<dbReference type="PROSITE" id="PS51419">
    <property type="entry name" value="RAB"/>
    <property type="match status" value="1"/>
</dbReference>
<keyword evidence="5" id="KW-0636">Prenylation</keyword>
<evidence type="ECO:0000256" key="5">
    <source>
        <dbReference type="ARBA" id="ARBA00023289"/>
    </source>
</evidence>
<keyword evidence="3" id="KW-0342">GTP-binding</keyword>
<dbReference type="SMART" id="SM00174">
    <property type="entry name" value="RHO"/>
    <property type="match status" value="1"/>
</dbReference>
<evidence type="ECO:0000256" key="3">
    <source>
        <dbReference type="ARBA" id="ARBA00023134"/>
    </source>
</evidence>
<protein>
    <submittedName>
        <fullName evidence="7">Uncharacterized protein</fullName>
    </submittedName>
</protein>
<dbReference type="SMART" id="SM00175">
    <property type="entry name" value="RAB"/>
    <property type="match status" value="1"/>
</dbReference>
<dbReference type="Pfam" id="PF00071">
    <property type="entry name" value="Ras"/>
    <property type="match status" value="1"/>
</dbReference>
<feature type="compositionally biased region" description="Polar residues" evidence="6">
    <location>
        <begin position="1"/>
        <end position="11"/>
    </location>
</feature>
<dbReference type="AlphaFoldDB" id="A0A9P3PI74"/>
<evidence type="ECO:0000256" key="6">
    <source>
        <dbReference type="SAM" id="MobiDB-lite"/>
    </source>
</evidence>
<dbReference type="InterPro" id="IPR005225">
    <property type="entry name" value="Small_GTP-bd"/>
</dbReference>
<dbReference type="InterPro" id="IPR001806">
    <property type="entry name" value="Small_GTPase"/>
</dbReference>
<name>A0A9P3PI74_LYOSH</name>
<dbReference type="GO" id="GO:0007264">
    <property type="term" value="P:small GTPase-mediated signal transduction"/>
    <property type="evidence" value="ECO:0007669"/>
    <property type="project" value="InterPro"/>
</dbReference>
<organism evidence="7 8">
    <name type="scientific">Lyophyllum shimeji</name>
    <name type="common">Hon-shimeji</name>
    <name type="synonym">Tricholoma shimeji</name>
    <dbReference type="NCBI Taxonomy" id="47721"/>
    <lineage>
        <taxon>Eukaryota</taxon>
        <taxon>Fungi</taxon>
        <taxon>Dikarya</taxon>
        <taxon>Basidiomycota</taxon>
        <taxon>Agaricomycotina</taxon>
        <taxon>Agaricomycetes</taxon>
        <taxon>Agaricomycetidae</taxon>
        <taxon>Agaricales</taxon>
        <taxon>Tricholomatineae</taxon>
        <taxon>Lyophyllaceae</taxon>
        <taxon>Lyophyllum</taxon>
    </lineage>
</organism>
<feature type="region of interest" description="Disordered" evidence="6">
    <location>
        <begin position="36"/>
        <end position="57"/>
    </location>
</feature>
<dbReference type="GO" id="GO:0005525">
    <property type="term" value="F:GTP binding"/>
    <property type="evidence" value="ECO:0007669"/>
    <property type="project" value="UniProtKB-KW"/>
</dbReference>
<dbReference type="PRINTS" id="PR00449">
    <property type="entry name" value="RASTRNSFRMNG"/>
</dbReference>
<accession>A0A9P3PI74</accession>
<dbReference type="Proteomes" id="UP001063166">
    <property type="component" value="Unassembled WGS sequence"/>
</dbReference>
<feature type="region of interest" description="Disordered" evidence="6">
    <location>
        <begin position="197"/>
        <end position="379"/>
    </location>
</feature>
<dbReference type="CDD" id="cd01871">
    <property type="entry name" value="Rac1_like"/>
    <property type="match status" value="1"/>
</dbReference>
<evidence type="ECO:0000256" key="1">
    <source>
        <dbReference type="ARBA" id="ARBA00022481"/>
    </source>
</evidence>
<dbReference type="OrthoDB" id="2333993at2759"/>
<feature type="compositionally biased region" description="Polar residues" evidence="6">
    <location>
        <begin position="415"/>
        <end position="424"/>
    </location>
</feature>
<feature type="region of interest" description="Disordered" evidence="6">
    <location>
        <begin position="438"/>
        <end position="457"/>
    </location>
</feature>
<dbReference type="NCBIfam" id="TIGR00231">
    <property type="entry name" value="small_GTP"/>
    <property type="match status" value="1"/>
</dbReference>
<keyword evidence="4" id="KW-0449">Lipoprotein</keyword>
<reference evidence="7" key="1">
    <citation type="submission" date="2022-07" db="EMBL/GenBank/DDBJ databases">
        <title>The genome of Lyophyllum shimeji provides insight into the initial evolution of ectomycorrhizal fungal genome.</title>
        <authorList>
            <person name="Kobayashi Y."/>
            <person name="Shibata T."/>
            <person name="Hirakawa H."/>
            <person name="Shigenobu S."/>
            <person name="Nishiyama T."/>
            <person name="Yamada A."/>
            <person name="Hasebe M."/>
            <person name="Kawaguchi M."/>
        </authorList>
    </citation>
    <scope>NUCLEOTIDE SEQUENCE</scope>
    <source>
        <strain evidence="7">AT787</strain>
    </source>
</reference>
<comment type="caution">
    <text evidence="7">The sequence shown here is derived from an EMBL/GenBank/DDBJ whole genome shotgun (WGS) entry which is preliminary data.</text>
</comment>
<feature type="compositionally biased region" description="Polar residues" evidence="6">
    <location>
        <begin position="315"/>
        <end position="333"/>
    </location>
</feature>
<evidence type="ECO:0000256" key="4">
    <source>
        <dbReference type="ARBA" id="ARBA00023288"/>
    </source>
</evidence>
<evidence type="ECO:0000256" key="2">
    <source>
        <dbReference type="ARBA" id="ARBA00022741"/>
    </source>
</evidence>
<evidence type="ECO:0000313" key="7">
    <source>
        <dbReference type="EMBL" id="GLB36246.1"/>
    </source>
</evidence>
<sequence length="856" mass="93933">MLGAPSSSTSVRPPKRRIASQELDFFTPAATSFKPRPYNPHGVTSSTSFPPGVPSTVRTHTRSLELHAIPPAGMDPSPTDPDVVFIHPPFTTFPDSALYPDGLTYQLMTENPEWFLDADDFISENNTSPNAIPYPPQLEPPRGWCPAKKKDLRERGSEGWPEGEEPRLRCTFCRRTYAGVNAKSMWRRHVFEKHKIAMSNRRDNNERPRGRGANKENKQLSSKSQSRSHDSLVNLDVAPQTDFRPASHKSKFRSLLPMADGARRCKSTKDTDSMPMPPAPRIPQGEFPPQETGGGSKSCLSSRSHVPPASPPLTPQSSDPANISLESDSNITASSPPKLPTVPPSPYDPLLTPSFRHSPPRLPSDQPWRFPSPSHPLHSRSRELSLSMLIRNTNSPVAKNSHALGESPSLVRASSVPSPHSFGSANPKRVLLELDTPGSLDKLSRPSPRALFATTGHPIPGAKTRYLIQESPLQRSSKPIVRRHKQTDSEISDAWLSEVSLTSSTASLDTSELLPSGDPFAIIYSPWGCVNRRTQADGPEQPRSPLASTGAESPVLRNAPLPTGVGLGIGLLGPFTLPEDEIRRVADDSDFEGILSEEEGDEAEVASFLSVSAKDNVMPDAHEKTPPLKKRRMTIETDKMSIYSFPSASPPLFLTDKRYDSRMQAIKCVVVGDGAVGKTCLLISYTTNAFPGEYIPTVFDNYSANVMVDGKTISLGLWDTAGQEDYDRLRPLSYPQTDVFLICFSLVSPPSYENVRTKWYPEISHHAPSTSIVLVGTKLDLREDPATIEKLRDRRMAPIQYSQGVAMSKDIGAVKYLECSALTQKGLKTVFDEAIRAVLNPPPQVKKSGGRKCIIA</sequence>
<feature type="region of interest" description="Disordered" evidence="6">
    <location>
        <begin position="533"/>
        <end position="559"/>
    </location>
</feature>
<dbReference type="Gene3D" id="3.40.50.300">
    <property type="entry name" value="P-loop containing nucleotide triphosphate hydrolases"/>
    <property type="match status" value="1"/>
</dbReference>
<feature type="compositionally biased region" description="Basic and acidic residues" evidence="6">
    <location>
        <begin position="261"/>
        <end position="272"/>
    </location>
</feature>
<evidence type="ECO:0000313" key="8">
    <source>
        <dbReference type="Proteomes" id="UP001063166"/>
    </source>
</evidence>
<feature type="compositionally biased region" description="Pro residues" evidence="6">
    <location>
        <begin position="337"/>
        <end position="347"/>
    </location>
</feature>
<proteinExistence type="predicted"/>
<dbReference type="PANTHER" id="PTHR24072">
    <property type="entry name" value="RHO FAMILY GTPASE"/>
    <property type="match status" value="1"/>
</dbReference>
<dbReference type="SMART" id="SM00173">
    <property type="entry name" value="RAS"/>
    <property type="match status" value="1"/>
</dbReference>
<dbReference type="SUPFAM" id="SSF52540">
    <property type="entry name" value="P-loop containing nucleoside triphosphate hydrolases"/>
    <property type="match status" value="1"/>
</dbReference>